<reference evidence="8 9" key="1">
    <citation type="submission" date="2019-06" db="EMBL/GenBank/DDBJ databases">
        <title>Flavobacteriaceae Paucihalobacterium erythroidium CWB-1, complete genome.</title>
        <authorList>
            <person name="Wu S."/>
        </authorList>
    </citation>
    <scope>NUCLEOTIDE SEQUENCE [LARGE SCALE GENOMIC DNA]</scope>
    <source>
        <strain evidence="8 9">CWB-1</strain>
    </source>
</reference>
<dbReference type="GO" id="GO:0008652">
    <property type="term" value="P:amino acid biosynthetic process"/>
    <property type="evidence" value="ECO:0007669"/>
    <property type="project" value="UniProtKB-KW"/>
</dbReference>
<dbReference type="GO" id="GO:0004765">
    <property type="term" value="F:shikimate kinase activity"/>
    <property type="evidence" value="ECO:0007669"/>
    <property type="project" value="UniProtKB-UniRule"/>
</dbReference>
<feature type="binding site" evidence="7">
    <location>
        <position position="142"/>
    </location>
    <ligand>
        <name>substrate</name>
    </ligand>
</feature>
<keyword evidence="7" id="KW-0963">Cytoplasm</keyword>
<sequence length="172" mass="19757">MIVFLIGYMGCGKSTVGEILANKIQYRFMDFDNYLEDSIGMSITETFKQKGEIFFRKQEYLHLEKLLELDHYVVALGGGTPCYGDNITRLTGANNAKVIYLKASVNTLTDRLYPEKSKRPLISHLDSKEALNDFIRKHLFERNYYYNQAQATINIDNLTPQQVADNIIEILS</sequence>
<name>A0A506PK73_9FLAO</name>
<evidence type="ECO:0000313" key="8">
    <source>
        <dbReference type="EMBL" id="TPV33898.1"/>
    </source>
</evidence>
<keyword evidence="6 7" id="KW-0057">Aromatic amino acid biosynthesis</keyword>
<comment type="similarity">
    <text evidence="7">Belongs to the shikimate kinase family.</text>
</comment>
<gene>
    <name evidence="7" type="primary">aroK</name>
    <name evidence="8" type="ORF">FJ651_06985</name>
</gene>
<evidence type="ECO:0000313" key="9">
    <source>
        <dbReference type="Proteomes" id="UP000317332"/>
    </source>
</evidence>
<keyword evidence="7" id="KW-0460">Magnesium</keyword>
<dbReference type="GO" id="GO:0009073">
    <property type="term" value="P:aromatic amino acid family biosynthetic process"/>
    <property type="evidence" value="ECO:0007669"/>
    <property type="project" value="UniProtKB-KW"/>
</dbReference>
<comment type="function">
    <text evidence="7">Catalyzes the specific phosphorylation of the 3-hydroxyl group of shikimic acid using ATP as a cosubstrate.</text>
</comment>
<evidence type="ECO:0000256" key="7">
    <source>
        <dbReference type="HAMAP-Rule" id="MF_00109"/>
    </source>
</evidence>
<dbReference type="GO" id="GO:0005524">
    <property type="term" value="F:ATP binding"/>
    <property type="evidence" value="ECO:0007669"/>
    <property type="project" value="UniProtKB-UniRule"/>
</dbReference>
<keyword evidence="5 7" id="KW-0067">ATP-binding</keyword>
<keyword evidence="9" id="KW-1185">Reference proteome</keyword>
<dbReference type="AlphaFoldDB" id="A0A506PK73"/>
<organism evidence="8 9">
    <name type="scientific">Paucihalobacter ruber</name>
    <dbReference type="NCBI Taxonomy" id="2567861"/>
    <lineage>
        <taxon>Bacteria</taxon>
        <taxon>Pseudomonadati</taxon>
        <taxon>Bacteroidota</taxon>
        <taxon>Flavobacteriia</taxon>
        <taxon>Flavobacteriales</taxon>
        <taxon>Flavobacteriaceae</taxon>
        <taxon>Paucihalobacter</taxon>
    </lineage>
</organism>
<keyword evidence="2 7" id="KW-0808">Transferase</keyword>
<keyword evidence="4 7" id="KW-0418">Kinase</keyword>
<dbReference type="SUPFAM" id="SSF52540">
    <property type="entry name" value="P-loop containing nucleoside triphosphate hydrolases"/>
    <property type="match status" value="1"/>
</dbReference>
<evidence type="ECO:0000256" key="5">
    <source>
        <dbReference type="ARBA" id="ARBA00022840"/>
    </source>
</evidence>
<proteinExistence type="inferred from homology"/>
<feature type="binding site" evidence="7">
    <location>
        <position position="78"/>
    </location>
    <ligand>
        <name>substrate</name>
    </ligand>
</feature>
<dbReference type="InterPro" id="IPR000623">
    <property type="entry name" value="Shikimate_kinase/TSH1"/>
</dbReference>
<dbReference type="PANTHER" id="PTHR21087:SF16">
    <property type="entry name" value="SHIKIMATE KINASE 1, CHLOROPLASTIC"/>
    <property type="match status" value="1"/>
</dbReference>
<keyword evidence="3 7" id="KW-0547">Nucleotide-binding</keyword>
<comment type="cofactor">
    <cofactor evidence="7">
        <name>Mg(2+)</name>
        <dbReference type="ChEBI" id="CHEBI:18420"/>
    </cofactor>
    <text evidence="7">Binds 1 Mg(2+) ion per subunit.</text>
</comment>
<comment type="subunit">
    <text evidence="7">Monomer.</text>
</comment>
<evidence type="ECO:0000256" key="4">
    <source>
        <dbReference type="ARBA" id="ARBA00022777"/>
    </source>
</evidence>
<evidence type="ECO:0000256" key="6">
    <source>
        <dbReference type="ARBA" id="ARBA00023141"/>
    </source>
</evidence>
<accession>A0A506PK73</accession>
<dbReference type="InterPro" id="IPR031322">
    <property type="entry name" value="Shikimate/glucono_kinase"/>
</dbReference>
<dbReference type="EC" id="2.7.1.71" evidence="7"/>
<comment type="pathway">
    <text evidence="7">Metabolic intermediate biosynthesis; chorismate biosynthesis; chorismate from D-erythrose 4-phosphate and phosphoenolpyruvate: step 5/7.</text>
</comment>
<dbReference type="PANTHER" id="PTHR21087">
    <property type="entry name" value="SHIKIMATE KINASE"/>
    <property type="match status" value="1"/>
</dbReference>
<feature type="binding site" evidence="7">
    <location>
        <position position="14"/>
    </location>
    <ligand>
        <name>Mg(2+)</name>
        <dbReference type="ChEBI" id="CHEBI:18420"/>
    </ligand>
</feature>
<dbReference type="EMBL" id="VHIQ01000003">
    <property type="protein sequence ID" value="TPV33898.1"/>
    <property type="molecule type" value="Genomic_DNA"/>
</dbReference>
<keyword evidence="7" id="KW-0479">Metal-binding</keyword>
<dbReference type="UniPathway" id="UPA00053">
    <property type="reaction ID" value="UER00088"/>
</dbReference>
<comment type="caution">
    <text evidence="7">Lacks conserved residue(s) required for the propagation of feature annotation.</text>
</comment>
<evidence type="ECO:0000256" key="2">
    <source>
        <dbReference type="ARBA" id="ARBA00022679"/>
    </source>
</evidence>
<dbReference type="CDD" id="cd00464">
    <property type="entry name" value="SK"/>
    <property type="match status" value="1"/>
</dbReference>
<comment type="caution">
    <text evidence="8">The sequence shown here is derived from an EMBL/GenBank/DDBJ whole genome shotgun (WGS) entry which is preliminary data.</text>
</comment>
<feature type="binding site" evidence="7">
    <location>
        <position position="119"/>
    </location>
    <ligand>
        <name>ATP</name>
        <dbReference type="ChEBI" id="CHEBI:30616"/>
    </ligand>
</feature>
<dbReference type="OrthoDB" id="9800332at2"/>
<dbReference type="PRINTS" id="PR01100">
    <property type="entry name" value="SHIKIMTKNASE"/>
</dbReference>
<evidence type="ECO:0000256" key="3">
    <source>
        <dbReference type="ARBA" id="ARBA00022741"/>
    </source>
</evidence>
<comment type="subcellular location">
    <subcellularLocation>
        <location evidence="7">Cytoplasm</location>
    </subcellularLocation>
</comment>
<dbReference type="Pfam" id="PF01202">
    <property type="entry name" value="SKI"/>
    <property type="match status" value="1"/>
</dbReference>
<dbReference type="RefSeq" id="WP_140989768.1">
    <property type="nucleotide sequence ID" value="NZ_VHIQ01000003.1"/>
</dbReference>
<feature type="binding site" evidence="7">
    <location>
        <begin position="10"/>
        <end position="15"/>
    </location>
    <ligand>
        <name>ATP</name>
        <dbReference type="ChEBI" id="CHEBI:30616"/>
    </ligand>
</feature>
<dbReference type="GO" id="GO:0009423">
    <property type="term" value="P:chorismate biosynthetic process"/>
    <property type="evidence" value="ECO:0007669"/>
    <property type="project" value="UniProtKB-UniRule"/>
</dbReference>
<protein>
    <recommendedName>
        <fullName evidence="7">Shikimate kinase</fullName>
        <shortName evidence="7">SK</shortName>
        <ecNumber evidence="7">2.7.1.71</ecNumber>
    </recommendedName>
</protein>
<comment type="catalytic activity">
    <reaction evidence="7">
        <text>shikimate + ATP = 3-phosphoshikimate + ADP + H(+)</text>
        <dbReference type="Rhea" id="RHEA:13121"/>
        <dbReference type="ChEBI" id="CHEBI:15378"/>
        <dbReference type="ChEBI" id="CHEBI:30616"/>
        <dbReference type="ChEBI" id="CHEBI:36208"/>
        <dbReference type="ChEBI" id="CHEBI:145989"/>
        <dbReference type="ChEBI" id="CHEBI:456216"/>
        <dbReference type="EC" id="2.7.1.71"/>
    </reaction>
</comment>
<feature type="binding site" evidence="7">
    <location>
        <position position="56"/>
    </location>
    <ligand>
        <name>substrate</name>
    </ligand>
</feature>
<dbReference type="Proteomes" id="UP000317332">
    <property type="component" value="Unassembled WGS sequence"/>
</dbReference>
<evidence type="ECO:0000256" key="1">
    <source>
        <dbReference type="ARBA" id="ARBA00022605"/>
    </source>
</evidence>
<dbReference type="HAMAP" id="MF_00109">
    <property type="entry name" value="Shikimate_kinase"/>
    <property type="match status" value="1"/>
</dbReference>
<dbReference type="Gene3D" id="3.40.50.300">
    <property type="entry name" value="P-loop containing nucleotide triphosphate hydrolases"/>
    <property type="match status" value="1"/>
</dbReference>
<keyword evidence="1 7" id="KW-0028">Amino-acid biosynthesis</keyword>
<feature type="binding site" evidence="7">
    <location>
        <position position="32"/>
    </location>
    <ligand>
        <name>substrate</name>
    </ligand>
</feature>
<dbReference type="GO" id="GO:0005829">
    <property type="term" value="C:cytosol"/>
    <property type="evidence" value="ECO:0007669"/>
    <property type="project" value="TreeGrafter"/>
</dbReference>
<dbReference type="InterPro" id="IPR027417">
    <property type="entry name" value="P-loop_NTPase"/>
</dbReference>
<dbReference type="GO" id="GO:0000287">
    <property type="term" value="F:magnesium ion binding"/>
    <property type="evidence" value="ECO:0007669"/>
    <property type="project" value="UniProtKB-UniRule"/>
</dbReference>